<reference evidence="3" key="1">
    <citation type="submission" date="2023-07" db="EMBL/GenBank/DDBJ databases">
        <title>Dyadobacter sp. nov 'subterranea' isolated from contaminted grondwater.</title>
        <authorList>
            <person name="Szabo I."/>
            <person name="Al-Omari J."/>
            <person name="Szerdahelyi S.G."/>
            <person name="Rado J."/>
        </authorList>
    </citation>
    <scope>NUCLEOTIDE SEQUENCE [LARGE SCALE GENOMIC DNA]</scope>
    <source>
        <strain evidence="3">UP-52</strain>
    </source>
</reference>
<protein>
    <submittedName>
        <fullName evidence="2">Uncharacterized protein</fullName>
    </submittedName>
</protein>
<keyword evidence="1" id="KW-0732">Signal</keyword>
<sequence>MKNYQLVAIFLLSCALTSCKTTAILTDTFESDVVGNLPIKDIPGAPSGDEVVFETVLNPRLKITTSNNSAGQKALTFSQAPATGLTAHNQFLSFRGISTDFTKPLWFSFVGTLSGSGSDLMIDIADGSAGLIARMYFRNNGDVELERSLAGTPAELIGNIPLGTIHTVVFTLDMNKKTYNLTIFKSVGNILVKDHPLLLENPLAYANPAHPQISFRFDASTFETRKYVIESVNISRKQP</sequence>
<comment type="caution">
    <text evidence="2">The sequence shown here is derived from an EMBL/GenBank/DDBJ whole genome shotgun (WGS) entry which is preliminary data.</text>
</comment>
<feature type="signal peptide" evidence="1">
    <location>
        <begin position="1"/>
        <end position="23"/>
    </location>
</feature>
<feature type="chain" id="PRO_5047170823" evidence="1">
    <location>
        <begin position="24"/>
        <end position="239"/>
    </location>
</feature>
<dbReference type="EMBL" id="JACYGY010000001">
    <property type="protein sequence ID" value="MBE9464828.1"/>
    <property type="molecule type" value="Genomic_DNA"/>
</dbReference>
<gene>
    <name evidence="2" type="ORF">IEE83_23340</name>
</gene>
<accession>A0ABR9WH55</accession>
<dbReference type="PROSITE" id="PS51257">
    <property type="entry name" value="PROKAR_LIPOPROTEIN"/>
    <property type="match status" value="1"/>
</dbReference>
<dbReference type="RefSeq" id="WP_194122859.1">
    <property type="nucleotide sequence ID" value="NZ_JACYGY010000001.1"/>
</dbReference>
<dbReference type="Proteomes" id="UP000634134">
    <property type="component" value="Unassembled WGS sequence"/>
</dbReference>
<evidence type="ECO:0000313" key="2">
    <source>
        <dbReference type="EMBL" id="MBE9464828.1"/>
    </source>
</evidence>
<name>A0ABR9WH55_9BACT</name>
<keyword evidence="3" id="KW-1185">Reference proteome</keyword>
<evidence type="ECO:0000313" key="3">
    <source>
        <dbReference type="Proteomes" id="UP000634134"/>
    </source>
</evidence>
<organism evidence="2 3">
    <name type="scientific">Dyadobacter subterraneus</name>
    <dbReference type="NCBI Taxonomy" id="2773304"/>
    <lineage>
        <taxon>Bacteria</taxon>
        <taxon>Pseudomonadati</taxon>
        <taxon>Bacteroidota</taxon>
        <taxon>Cytophagia</taxon>
        <taxon>Cytophagales</taxon>
        <taxon>Spirosomataceae</taxon>
        <taxon>Dyadobacter</taxon>
    </lineage>
</organism>
<proteinExistence type="predicted"/>
<evidence type="ECO:0000256" key="1">
    <source>
        <dbReference type="SAM" id="SignalP"/>
    </source>
</evidence>